<evidence type="ECO:0008006" key="3">
    <source>
        <dbReference type="Google" id="ProtNLM"/>
    </source>
</evidence>
<evidence type="ECO:0000313" key="1">
    <source>
        <dbReference type="EMBL" id="GAA0187590.1"/>
    </source>
</evidence>
<sequence>MACPRFDDNGNEIFAGKIGVFPSSSVVPAQCRSRNRDVGMIEMKSITLVTREVVRAYLVDDVIPAIRNVWPRKNHHEVIYIQQDIGFHSAIQ</sequence>
<organism evidence="1 2">
    <name type="scientific">Lithospermum erythrorhizon</name>
    <name type="common">Purple gromwell</name>
    <name type="synonym">Lithospermum officinale var. erythrorhizon</name>
    <dbReference type="NCBI Taxonomy" id="34254"/>
    <lineage>
        <taxon>Eukaryota</taxon>
        <taxon>Viridiplantae</taxon>
        <taxon>Streptophyta</taxon>
        <taxon>Embryophyta</taxon>
        <taxon>Tracheophyta</taxon>
        <taxon>Spermatophyta</taxon>
        <taxon>Magnoliopsida</taxon>
        <taxon>eudicotyledons</taxon>
        <taxon>Gunneridae</taxon>
        <taxon>Pentapetalae</taxon>
        <taxon>asterids</taxon>
        <taxon>lamiids</taxon>
        <taxon>Boraginales</taxon>
        <taxon>Boraginaceae</taxon>
        <taxon>Boraginoideae</taxon>
        <taxon>Lithospermeae</taxon>
        <taxon>Lithospermum</taxon>
    </lineage>
</organism>
<dbReference type="PANTHER" id="PTHR47169">
    <property type="entry name" value="OS01G0541250 PROTEIN"/>
    <property type="match status" value="1"/>
</dbReference>
<gene>
    <name evidence="1" type="ORF">LIER_34878</name>
</gene>
<keyword evidence="2" id="KW-1185">Reference proteome</keyword>
<dbReference type="PANTHER" id="PTHR47169:SF2">
    <property type="entry name" value="OS01G0541250 PROTEIN"/>
    <property type="match status" value="1"/>
</dbReference>
<dbReference type="Proteomes" id="UP001454036">
    <property type="component" value="Unassembled WGS sequence"/>
</dbReference>
<proteinExistence type="predicted"/>
<dbReference type="AlphaFoldDB" id="A0AAV3S3C9"/>
<reference evidence="1 2" key="1">
    <citation type="submission" date="2024-01" db="EMBL/GenBank/DDBJ databases">
        <title>The complete chloroplast genome sequence of Lithospermum erythrorhizon: insights into the phylogenetic relationship among Boraginaceae species and the maternal lineages of purple gromwells.</title>
        <authorList>
            <person name="Okada T."/>
            <person name="Watanabe K."/>
        </authorList>
    </citation>
    <scope>NUCLEOTIDE SEQUENCE [LARGE SCALE GENOMIC DNA]</scope>
</reference>
<name>A0AAV3S3C9_LITER</name>
<accession>A0AAV3S3C9</accession>
<protein>
    <recommendedName>
        <fullName evidence="3">Transposase</fullName>
    </recommendedName>
</protein>
<comment type="caution">
    <text evidence="1">The sequence shown here is derived from an EMBL/GenBank/DDBJ whole genome shotgun (WGS) entry which is preliminary data.</text>
</comment>
<dbReference type="EMBL" id="BAABME010014879">
    <property type="protein sequence ID" value="GAA0187590.1"/>
    <property type="molecule type" value="Genomic_DNA"/>
</dbReference>
<evidence type="ECO:0000313" key="2">
    <source>
        <dbReference type="Proteomes" id="UP001454036"/>
    </source>
</evidence>